<gene>
    <name evidence="11" type="primary">rlmE</name>
    <name evidence="11" type="synonym">ftsJ</name>
    <name evidence="11" type="synonym">rrmJ</name>
    <name evidence="14" type="ORF">DC094_01805</name>
</gene>
<keyword evidence="11" id="KW-0963">Cytoplasm</keyword>
<keyword evidence="1 11" id="KW-0698">rRNA processing</keyword>
<dbReference type="GO" id="GO:0008650">
    <property type="term" value="F:rRNA (uridine-2'-O-)-methyltransferase activity"/>
    <property type="evidence" value="ECO:0007669"/>
    <property type="project" value="UniProtKB-UniRule"/>
</dbReference>
<comment type="similarity">
    <text evidence="11">Belongs to the class I-like SAM-binding methyltransferase superfamily. RNA methyltransferase RlmE family.</text>
</comment>
<dbReference type="OrthoDB" id="9790080at2"/>
<evidence type="ECO:0000256" key="12">
    <source>
        <dbReference type="PIRSR" id="PIRSR005461-1"/>
    </source>
</evidence>
<evidence type="ECO:0000256" key="9">
    <source>
        <dbReference type="ARBA" id="ARBA00042745"/>
    </source>
</evidence>
<dbReference type="EMBL" id="QDDL01000001">
    <property type="protein sequence ID" value="PVZ71786.1"/>
    <property type="molecule type" value="Genomic_DNA"/>
</dbReference>
<evidence type="ECO:0000313" key="14">
    <source>
        <dbReference type="EMBL" id="PVZ71786.1"/>
    </source>
</evidence>
<dbReference type="FunFam" id="3.40.50.150:FF:000005">
    <property type="entry name" value="Ribosomal RNA large subunit methyltransferase E"/>
    <property type="match status" value="1"/>
</dbReference>
<comment type="caution">
    <text evidence="14">The sequence shown here is derived from an EMBL/GenBank/DDBJ whole genome shotgun (WGS) entry which is preliminary data.</text>
</comment>
<dbReference type="InterPro" id="IPR050082">
    <property type="entry name" value="RNA_methyltr_RlmE"/>
</dbReference>
<dbReference type="SUPFAM" id="SSF53335">
    <property type="entry name" value="S-adenosyl-L-methionine-dependent methyltransferases"/>
    <property type="match status" value="1"/>
</dbReference>
<evidence type="ECO:0000256" key="10">
    <source>
        <dbReference type="ARBA" id="ARBA00048970"/>
    </source>
</evidence>
<dbReference type="Gene3D" id="3.40.50.150">
    <property type="entry name" value="Vaccinia Virus protein VP39"/>
    <property type="match status" value="1"/>
</dbReference>
<dbReference type="InterPro" id="IPR029063">
    <property type="entry name" value="SAM-dependent_MTases_sf"/>
</dbReference>
<feature type="binding site" evidence="11">
    <location>
        <position position="121"/>
    </location>
    <ligand>
        <name>S-adenosyl-L-methionine</name>
        <dbReference type="ChEBI" id="CHEBI:59789"/>
    </ligand>
</feature>
<name>A0A2V1GYD1_9GAMM</name>
<evidence type="ECO:0000256" key="11">
    <source>
        <dbReference type="HAMAP-Rule" id="MF_01547"/>
    </source>
</evidence>
<feature type="binding site" evidence="11">
    <location>
        <position position="62"/>
    </location>
    <ligand>
        <name>S-adenosyl-L-methionine</name>
        <dbReference type="ChEBI" id="CHEBI:59789"/>
    </ligand>
</feature>
<protein>
    <recommendedName>
        <fullName evidence="7 11">Ribosomal RNA large subunit methyltransferase E</fullName>
        <ecNumber evidence="6 11">2.1.1.166</ecNumber>
    </recommendedName>
    <alternativeName>
        <fullName evidence="9 11">23S rRNA Um2552 methyltransferase</fullName>
    </alternativeName>
    <alternativeName>
        <fullName evidence="8 11">rRNA (uridine-2'-O-)-methyltransferase</fullName>
    </alternativeName>
</protein>
<evidence type="ECO:0000256" key="2">
    <source>
        <dbReference type="ARBA" id="ARBA00022603"/>
    </source>
</evidence>
<evidence type="ECO:0000256" key="6">
    <source>
        <dbReference type="ARBA" id="ARBA00038861"/>
    </source>
</evidence>
<dbReference type="PANTHER" id="PTHR10920">
    <property type="entry name" value="RIBOSOMAL RNA METHYLTRANSFERASE"/>
    <property type="match status" value="1"/>
</dbReference>
<evidence type="ECO:0000256" key="3">
    <source>
        <dbReference type="ARBA" id="ARBA00022679"/>
    </source>
</evidence>
<dbReference type="NCBIfam" id="NF008390">
    <property type="entry name" value="PRK11188.1"/>
    <property type="match status" value="1"/>
</dbReference>
<feature type="domain" description="Ribosomal RNA methyltransferase FtsJ" evidence="13">
    <location>
        <begin position="28"/>
        <end position="204"/>
    </location>
</feature>
<evidence type="ECO:0000256" key="7">
    <source>
        <dbReference type="ARBA" id="ARBA00041129"/>
    </source>
</evidence>
<keyword evidence="15" id="KW-1185">Reference proteome</keyword>
<dbReference type="RefSeq" id="WP_116685374.1">
    <property type="nucleotide sequence ID" value="NZ_CAWNYD010000001.1"/>
</dbReference>
<keyword evidence="4 11" id="KW-0949">S-adenosyl-L-methionine</keyword>
<evidence type="ECO:0000256" key="8">
    <source>
        <dbReference type="ARBA" id="ARBA00041995"/>
    </source>
</evidence>
<keyword evidence="3 11" id="KW-0808">Transferase</keyword>
<organism evidence="14 15">
    <name type="scientific">Pelagibaculum spongiae</name>
    <dbReference type="NCBI Taxonomy" id="2080658"/>
    <lineage>
        <taxon>Bacteria</taxon>
        <taxon>Pseudomonadati</taxon>
        <taxon>Pseudomonadota</taxon>
        <taxon>Gammaproteobacteria</taxon>
        <taxon>Oceanospirillales</taxon>
        <taxon>Pelagibaculum</taxon>
    </lineage>
</organism>
<dbReference type="InterPro" id="IPR002877">
    <property type="entry name" value="RNA_MeTrfase_FtsJ_dom"/>
</dbReference>
<evidence type="ECO:0000313" key="15">
    <source>
        <dbReference type="Proteomes" id="UP000244906"/>
    </source>
</evidence>
<sequence length="206" mass="23195">MARSKSSKNWLQEHFDDPYVKLAQQKGYRSRAVFKLEEMNQKDKLLKHGHTIVDLGAAPGGWSQYAAKQIGESGCVVALDILPMDSVPGVDFIQGDFREESVYQQLLDTLNGRQVDLVLSDMAPNHSGAKAVDQPRAIYLCELALEFAKQTLRPGGTLLVKVFQGEGFDEYLRQVRECFGKVQSRKPDSSRARSREIYLLARQYKG</sequence>
<dbReference type="AlphaFoldDB" id="A0A2V1GYD1"/>
<feature type="binding site" evidence="11">
    <location>
        <position position="60"/>
    </location>
    <ligand>
        <name>S-adenosyl-L-methionine</name>
        <dbReference type="ChEBI" id="CHEBI:59789"/>
    </ligand>
</feature>
<feature type="binding site" evidence="11">
    <location>
        <position position="96"/>
    </location>
    <ligand>
        <name>S-adenosyl-L-methionine</name>
        <dbReference type="ChEBI" id="CHEBI:59789"/>
    </ligand>
</feature>
<proteinExistence type="inferred from homology"/>
<comment type="subcellular location">
    <subcellularLocation>
        <location evidence="11">Cytoplasm</location>
    </subcellularLocation>
</comment>
<comment type="function">
    <text evidence="5 11">Specifically methylates the uridine in position 2552 of 23S rRNA at the 2'-O position of the ribose in the fully assembled 50S ribosomal subunit.</text>
</comment>
<dbReference type="Pfam" id="PF01728">
    <property type="entry name" value="FtsJ"/>
    <property type="match status" value="1"/>
</dbReference>
<keyword evidence="2 11" id="KW-0489">Methyltransferase</keyword>
<feature type="binding site" evidence="11">
    <location>
        <position position="80"/>
    </location>
    <ligand>
        <name>S-adenosyl-L-methionine</name>
        <dbReference type="ChEBI" id="CHEBI:59789"/>
    </ligand>
</feature>
<dbReference type="Proteomes" id="UP000244906">
    <property type="component" value="Unassembled WGS sequence"/>
</dbReference>
<evidence type="ECO:0000259" key="13">
    <source>
        <dbReference type="Pfam" id="PF01728"/>
    </source>
</evidence>
<dbReference type="GO" id="GO:0005737">
    <property type="term" value="C:cytoplasm"/>
    <property type="evidence" value="ECO:0007669"/>
    <property type="project" value="UniProtKB-SubCell"/>
</dbReference>
<dbReference type="HAMAP" id="MF_01547">
    <property type="entry name" value="RNA_methyltr_E"/>
    <property type="match status" value="1"/>
</dbReference>
<feature type="active site" description="Proton acceptor" evidence="11 12">
    <location>
        <position position="161"/>
    </location>
</feature>
<dbReference type="EC" id="2.1.1.166" evidence="6 11"/>
<accession>A0A2V1GYD1</accession>
<evidence type="ECO:0000256" key="1">
    <source>
        <dbReference type="ARBA" id="ARBA00022552"/>
    </source>
</evidence>
<dbReference type="PANTHER" id="PTHR10920:SF18">
    <property type="entry name" value="RRNA METHYLTRANSFERASE 2, MITOCHONDRIAL"/>
    <property type="match status" value="1"/>
</dbReference>
<evidence type="ECO:0000256" key="5">
    <source>
        <dbReference type="ARBA" id="ARBA00037569"/>
    </source>
</evidence>
<evidence type="ECO:0000256" key="4">
    <source>
        <dbReference type="ARBA" id="ARBA00022691"/>
    </source>
</evidence>
<comment type="catalytic activity">
    <reaction evidence="10 11">
        <text>uridine(2552) in 23S rRNA + S-adenosyl-L-methionine = 2'-O-methyluridine(2552) in 23S rRNA + S-adenosyl-L-homocysteine + H(+)</text>
        <dbReference type="Rhea" id="RHEA:42720"/>
        <dbReference type="Rhea" id="RHEA-COMP:10202"/>
        <dbReference type="Rhea" id="RHEA-COMP:10203"/>
        <dbReference type="ChEBI" id="CHEBI:15378"/>
        <dbReference type="ChEBI" id="CHEBI:57856"/>
        <dbReference type="ChEBI" id="CHEBI:59789"/>
        <dbReference type="ChEBI" id="CHEBI:65315"/>
        <dbReference type="ChEBI" id="CHEBI:74478"/>
        <dbReference type="EC" id="2.1.1.166"/>
    </reaction>
</comment>
<reference evidence="14 15" key="1">
    <citation type="submission" date="2018-04" db="EMBL/GenBank/DDBJ databases">
        <title>Thalassorhabdus spongiae gen. nov., sp. nov., isolated from a marine sponge in South-West Iceland.</title>
        <authorList>
            <person name="Knobloch S."/>
            <person name="Daussin A."/>
            <person name="Johannsson R."/>
            <person name="Marteinsson V.T."/>
        </authorList>
    </citation>
    <scope>NUCLEOTIDE SEQUENCE [LARGE SCALE GENOMIC DNA]</scope>
    <source>
        <strain evidence="14 15">Hp12</strain>
    </source>
</reference>
<dbReference type="PIRSF" id="PIRSF005461">
    <property type="entry name" value="23S_rRNA_mtase"/>
    <property type="match status" value="1"/>
</dbReference>
<dbReference type="InterPro" id="IPR015507">
    <property type="entry name" value="rRNA-MeTfrase_E"/>
</dbReference>